<evidence type="ECO:0000313" key="1">
    <source>
        <dbReference type="EMBL" id="KAL1889730.1"/>
    </source>
</evidence>
<sequence>MLFADFPSLPSSDVLLELVAVFHQRVVPSTPFMPSLALPEAGAPLYLVLPMALLGAGVSPNKAQNLLADTLWHASNNLLTGVLEIDNSIASRMDLMQAALLMVLYGLLQADVDVWHKTQTCSGYVDTSMDRLMRKEIRAWAEQPGASDDSSAMSNLICFYFLVDTLRAVHLQTLPALVPSQTSFPLSTGHSFQDLYTTLVVDHAPLPTGLTSDGHLVLLLALVSDVVSLAHMAGAYLPHDIAYQGACSTERPLFDKLHPTVRERGITEADIQRSRPGAGYVNPFLPSTATSEYLVVRRRLYSALDAFCRSVGLASGTAAPTTASPAAMPIPDQLPDHVLAPSFDPTIVPLVQFCRMALEAGPTAHLLPALAGYTPQDPAADVPSPAASLVDWHAVGLRFTNVTVSSAWQVLETVDGSHRHGHAAEEPGLITPIWYPILVFQAALVLWGQTMEAKDSARVAGGVVLAKKKVLGAFQLELEQMTPAWGCTKRMIDTIKALK</sequence>
<proteinExistence type="predicted"/>
<accession>A0ABR3YP21</accession>
<gene>
    <name evidence="1" type="ORF">Sste5346_008716</name>
</gene>
<organism evidence="1 2">
    <name type="scientific">Sporothrix stenoceras</name>
    <dbReference type="NCBI Taxonomy" id="5173"/>
    <lineage>
        <taxon>Eukaryota</taxon>
        <taxon>Fungi</taxon>
        <taxon>Dikarya</taxon>
        <taxon>Ascomycota</taxon>
        <taxon>Pezizomycotina</taxon>
        <taxon>Sordariomycetes</taxon>
        <taxon>Sordariomycetidae</taxon>
        <taxon>Ophiostomatales</taxon>
        <taxon>Ophiostomataceae</taxon>
        <taxon>Sporothrix</taxon>
    </lineage>
</organism>
<keyword evidence="2" id="KW-1185">Reference proteome</keyword>
<dbReference type="Proteomes" id="UP001583186">
    <property type="component" value="Unassembled WGS sequence"/>
</dbReference>
<evidence type="ECO:0008006" key="3">
    <source>
        <dbReference type="Google" id="ProtNLM"/>
    </source>
</evidence>
<name>A0ABR3YP21_9PEZI</name>
<comment type="caution">
    <text evidence="1">The sequence shown here is derived from an EMBL/GenBank/DDBJ whole genome shotgun (WGS) entry which is preliminary data.</text>
</comment>
<reference evidence="1 2" key="1">
    <citation type="journal article" date="2024" name="IMA Fungus">
        <title>IMA Genome - F19 : A genome assembly and annotation guide to empower mycologists, including annotated draft genome sequences of Ceratocystis pirilliformis, Diaporthe australafricana, Fusarium ophioides, Paecilomyces lecythidis, and Sporothrix stenoceras.</title>
        <authorList>
            <person name="Aylward J."/>
            <person name="Wilson A.M."/>
            <person name="Visagie C.M."/>
            <person name="Spraker J."/>
            <person name="Barnes I."/>
            <person name="Buitendag C."/>
            <person name="Ceriani C."/>
            <person name="Del Mar Angel L."/>
            <person name="du Plessis D."/>
            <person name="Fuchs T."/>
            <person name="Gasser K."/>
            <person name="Kramer D."/>
            <person name="Li W."/>
            <person name="Munsamy K."/>
            <person name="Piso A."/>
            <person name="Price J.L."/>
            <person name="Sonnekus B."/>
            <person name="Thomas C."/>
            <person name="van der Nest A."/>
            <person name="van Dijk A."/>
            <person name="van Heerden A."/>
            <person name="van Vuuren N."/>
            <person name="Yilmaz N."/>
            <person name="Duong T.A."/>
            <person name="van der Merwe N.A."/>
            <person name="Wingfield M.J."/>
            <person name="Wingfield B.D."/>
        </authorList>
    </citation>
    <scope>NUCLEOTIDE SEQUENCE [LARGE SCALE GENOMIC DNA]</scope>
    <source>
        <strain evidence="1 2">CMW 5346</strain>
    </source>
</reference>
<dbReference type="EMBL" id="JAWCUI010000070">
    <property type="protein sequence ID" value="KAL1889730.1"/>
    <property type="molecule type" value="Genomic_DNA"/>
</dbReference>
<protein>
    <recommendedName>
        <fullName evidence="3">C6 zinc finger domain containing protein</fullName>
    </recommendedName>
</protein>
<evidence type="ECO:0000313" key="2">
    <source>
        <dbReference type="Proteomes" id="UP001583186"/>
    </source>
</evidence>